<keyword evidence="3" id="KW-1185">Reference proteome</keyword>
<reference evidence="2 3" key="1">
    <citation type="submission" date="2016-10" db="EMBL/GenBank/DDBJ databases">
        <authorList>
            <person name="Varghese N."/>
            <person name="Submissions S."/>
        </authorList>
    </citation>
    <scope>NUCLEOTIDE SEQUENCE [LARGE SCALE GENOMIC DNA]</scope>
    <source>
        <strain evidence="2 3">DSM 2260</strain>
    </source>
</reference>
<dbReference type="Proteomes" id="UP000198717">
    <property type="component" value="Unassembled WGS sequence"/>
</dbReference>
<dbReference type="Gene3D" id="3.40.30.10">
    <property type="entry name" value="Glutaredoxin"/>
    <property type="match status" value="1"/>
</dbReference>
<evidence type="ECO:0008006" key="4">
    <source>
        <dbReference type="Google" id="ProtNLM"/>
    </source>
</evidence>
<protein>
    <recommendedName>
        <fullName evidence="4">(2Fe-2S) ferredoxin domain-containing protein</fullName>
    </recommendedName>
</protein>
<organism evidence="2 3">
    <name type="scientific">Myxococcus virescens</name>
    <dbReference type="NCBI Taxonomy" id="83456"/>
    <lineage>
        <taxon>Bacteria</taxon>
        <taxon>Pseudomonadati</taxon>
        <taxon>Myxococcota</taxon>
        <taxon>Myxococcia</taxon>
        <taxon>Myxococcales</taxon>
        <taxon>Cystobacterineae</taxon>
        <taxon>Myxococcaceae</taxon>
        <taxon>Myxococcus</taxon>
    </lineage>
</organism>
<gene>
    <name evidence="2" type="ORF">SAMN04488504_1011150</name>
</gene>
<accession>A0ABY0MPN2</accession>
<evidence type="ECO:0000256" key="1">
    <source>
        <dbReference type="SAM" id="MobiDB-lite"/>
    </source>
</evidence>
<sequence>MLPPGMPATEPPEPTELHVCHRCLVRLEASAGGVDLPRRLREALAGRGLAERTRVVASGCLGGCPRGLVSVLVVPDSGSGAHVQLIDPAKDGADLAEHVGRLPGGQDGPPRAGRP</sequence>
<evidence type="ECO:0000313" key="3">
    <source>
        <dbReference type="Proteomes" id="UP000198717"/>
    </source>
</evidence>
<comment type="caution">
    <text evidence="2">The sequence shown here is derived from an EMBL/GenBank/DDBJ whole genome shotgun (WGS) entry which is preliminary data.</text>
</comment>
<proteinExistence type="predicted"/>
<evidence type="ECO:0000313" key="2">
    <source>
        <dbReference type="EMBL" id="SDD50088.1"/>
    </source>
</evidence>
<dbReference type="EMBL" id="FNAJ01000001">
    <property type="protein sequence ID" value="SDD50088.1"/>
    <property type="molecule type" value="Genomic_DNA"/>
</dbReference>
<name>A0ABY0MPN2_9BACT</name>
<dbReference type="CDD" id="cd02980">
    <property type="entry name" value="TRX_Fd_family"/>
    <property type="match status" value="1"/>
</dbReference>
<feature type="region of interest" description="Disordered" evidence="1">
    <location>
        <begin position="92"/>
        <end position="115"/>
    </location>
</feature>